<sequence>MESQSDSCCEKEPSYERALKPEGRRAAFHRHYHGAVTCISPLCLCQELKQPSGKAGRASTPVPGPGDPWGHRAGPQRPGAPRHPDEGCIRYFVLATTAAVVALFLNVFYPLLYQTRWR</sequence>
<accession>A0A8C6YX60</accession>
<evidence type="ECO:0000256" key="1">
    <source>
        <dbReference type="SAM" id="MobiDB-lite"/>
    </source>
</evidence>
<reference evidence="3" key="1">
    <citation type="submission" date="2025-08" db="UniProtKB">
        <authorList>
            <consortium name="Ensembl"/>
        </authorList>
    </citation>
    <scope>IDENTIFICATION</scope>
</reference>
<evidence type="ECO:0000256" key="2">
    <source>
        <dbReference type="SAM" id="Phobius"/>
    </source>
</evidence>
<feature type="transmembrane region" description="Helical" evidence="2">
    <location>
        <begin position="91"/>
        <end position="112"/>
    </location>
</feature>
<dbReference type="Proteomes" id="UP000694420">
    <property type="component" value="Unplaced"/>
</dbReference>
<keyword evidence="2" id="KW-0812">Transmembrane</keyword>
<keyword evidence="4" id="KW-1185">Reference proteome</keyword>
<name>A0A8C6YX60_NOTPE</name>
<evidence type="ECO:0000313" key="3">
    <source>
        <dbReference type="Ensembl" id="ENSNPEP00000005601.1"/>
    </source>
</evidence>
<reference evidence="3" key="2">
    <citation type="submission" date="2025-09" db="UniProtKB">
        <authorList>
            <consortium name="Ensembl"/>
        </authorList>
    </citation>
    <scope>IDENTIFICATION</scope>
</reference>
<keyword evidence="2" id="KW-0472">Membrane</keyword>
<protein>
    <submittedName>
        <fullName evidence="3">Uncharacterized protein</fullName>
    </submittedName>
</protein>
<dbReference type="AlphaFoldDB" id="A0A8C6YX60"/>
<keyword evidence="2" id="KW-1133">Transmembrane helix</keyword>
<organism evidence="3 4">
    <name type="scientific">Nothoprocta perdicaria</name>
    <name type="common">Chilean tinamou</name>
    <name type="synonym">Crypturus perdicarius</name>
    <dbReference type="NCBI Taxonomy" id="30464"/>
    <lineage>
        <taxon>Eukaryota</taxon>
        <taxon>Metazoa</taxon>
        <taxon>Chordata</taxon>
        <taxon>Craniata</taxon>
        <taxon>Vertebrata</taxon>
        <taxon>Euteleostomi</taxon>
        <taxon>Archelosauria</taxon>
        <taxon>Archosauria</taxon>
        <taxon>Dinosauria</taxon>
        <taxon>Saurischia</taxon>
        <taxon>Theropoda</taxon>
        <taxon>Coelurosauria</taxon>
        <taxon>Aves</taxon>
        <taxon>Palaeognathae</taxon>
        <taxon>Tinamiformes</taxon>
        <taxon>Tinamidae</taxon>
        <taxon>Nothoprocta</taxon>
    </lineage>
</organism>
<evidence type="ECO:0000313" key="4">
    <source>
        <dbReference type="Proteomes" id="UP000694420"/>
    </source>
</evidence>
<feature type="region of interest" description="Disordered" evidence="1">
    <location>
        <begin position="52"/>
        <end position="82"/>
    </location>
</feature>
<dbReference type="Ensembl" id="ENSNPET00000005742.1">
    <property type="protein sequence ID" value="ENSNPEP00000005601.1"/>
    <property type="gene ID" value="ENSNPEG00000004237.1"/>
</dbReference>
<proteinExistence type="predicted"/>